<gene>
    <name evidence="3" type="ORF">EHS25_002450</name>
</gene>
<keyword evidence="4" id="KW-1185">Reference proteome</keyword>
<name>A0A427YE24_9TREE</name>
<dbReference type="PRINTS" id="PR00195">
    <property type="entry name" value="DYNAMIN"/>
</dbReference>
<evidence type="ECO:0000256" key="1">
    <source>
        <dbReference type="SAM" id="MobiDB-lite"/>
    </source>
</evidence>
<dbReference type="InterPro" id="IPR045063">
    <property type="entry name" value="Dynamin_N"/>
</dbReference>
<evidence type="ECO:0000259" key="2">
    <source>
        <dbReference type="Pfam" id="PF00350"/>
    </source>
</evidence>
<dbReference type="SUPFAM" id="SSF52540">
    <property type="entry name" value="P-loop containing nucleoside triphosphate hydrolases"/>
    <property type="match status" value="1"/>
</dbReference>
<dbReference type="Proteomes" id="UP000279259">
    <property type="component" value="Unassembled WGS sequence"/>
</dbReference>
<organism evidence="3 4">
    <name type="scientific">Saitozyma podzolica</name>
    <dbReference type="NCBI Taxonomy" id="1890683"/>
    <lineage>
        <taxon>Eukaryota</taxon>
        <taxon>Fungi</taxon>
        <taxon>Dikarya</taxon>
        <taxon>Basidiomycota</taxon>
        <taxon>Agaricomycotina</taxon>
        <taxon>Tremellomycetes</taxon>
        <taxon>Tremellales</taxon>
        <taxon>Trimorphomycetaceae</taxon>
        <taxon>Saitozyma</taxon>
    </lineage>
</organism>
<dbReference type="STRING" id="1890683.A0A427YE24"/>
<dbReference type="InterPro" id="IPR022812">
    <property type="entry name" value="Dynamin"/>
</dbReference>
<dbReference type="AlphaFoldDB" id="A0A427YE24"/>
<proteinExistence type="predicted"/>
<protein>
    <recommendedName>
        <fullName evidence="2">Dynamin N-terminal domain-containing protein</fullName>
    </recommendedName>
</protein>
<feature type="domain" description="Dynamin N-terminal" evidence="2">
    <location>
        <begin position="176"/>
        <end position="300"/>
    </location>
</feature>
<evidence type="ECO:0000313" key="4">
    <source>
        <dbReference type="Proteomes" id="UP000279259"/>
    </source>
</evidence>
<reference evidence="3 4" key="1">
    <citation type="submission" date="2018-11" db="EMBL/GenBank/DDBJ databases">
        <title>Genome sequence of Saitozyma podzolica DSM 27192.</title>
        <authorList>
            <person name="Aliyu H."/>
            <person name="Gorte O."/>
            <person name="Ochsenreither K."/>
        </authorList>
    </citation>
    <scope>NUCLEOTIDE SEQUENCE [LARGE SCALE GENOMIC DNA]</scope>
    <source>
        <strain evidence="3 4">DSM 27192</strain>
    </source>
</reference>
<feature type="compositionally biased region" description="Polar residues" evidence="1">
    <location>
        <begin position="19"/>
        <end position="28"/>
    </location>
</feature>
<sequence length="756" mass="83207">MGPEPTTPTRSHAVVPLTPASTPRSPLQLSPAPTLVESSPPPSPRTDKLAAAFAMHDYLVRQGPPDLDVPFPFFATIGGQSVGKSSGLSALLNVGYVSRSHREAVDVADEKVVLWSSSGTATHGPTLIHSCHRPGEGFESSIEIQITDPQPACPKRVAFTTSRIENRGALEQAMRWAGDEARRTGRTGACKIRSYNDLKEMGDSERQRDAGDWPRFTTNEVRLTISGPQQKDVSIVDLSGLHGNDQTVYGLAETYISKPECVVILCIPAGGKEPSIGEPEVALVQKHRPEGKGVMGIITKADSIGGDTSGPYGKLIAGTSTDMGAFTPEHGWSPLRLRTYDERATSDDEVHMIQACLFTQPHWAALAKETGKAFGIDATAQELSRINESAVLQNFNVIRTRLSDLKLKNEKRMHALPAEVTDPVGTTHEFIHDIAERLQARFLRQAVGSDGLYELQKGLIVKLGGIIPLFLPFREGDVERGELYNELSLPDVWLGETRGKDVYLESVRAEVHKNTQKRNGECDCEAVRMSFAGMCTQEWQTLCLANIDAVWEAVNKGVEEVVDDVCGDLKLELASQMKSILREKQQSFRQQTIQLTDSLCDSESEDPWLIDVREGKVGVSIDHATKHFSDEYDKLYNPAPPELGRPCASDPIDPPMSGKEAKLVFEVMANVSVYLICGATRLGNVVGRETQSRVVRYLRQTASALRKGLELDGLEQQRLKRIKGLHEPDPEVVRNRADCFKTQQQLETFEGMLRQA</sequence>
<dbReference type="Pfam" id="PF00350">
    <property type="entry name" value="Dynamin_N"/>
    <property type="match status" value="1"/>
</dbReference>
<dbReference type="InterPro" id="IPR027417">
    <property type="entry name" value="P-loop_NTPase"/>
</dbReference>
<accession>A0A427YE24</accession>
<feature type="region of interest" description="Disordered" evidence="1">
    <location>
        <begin position="1"/>
        <end position="47"/>
    </location>
</feature>
<dbReference type="OrthoDB" id="5061070at2759"/>
<comment type="caution">
    <text evidence="3">The sequence shown here is derived from an EMBL/GenBank/DDBJ whole genome shotgun (WGS) entry which is preliminary data.</text>
</comment>
<evidence type="ECO:0000313" key="3">
    <source>
        <dbReference type="EMBL" id="RSH89338.1"/>
    </source>
</evidence>
<dbReference type="Gene3D" id="3.40.50.300">
    <property type="entry name" value="P-loop containing nucleotide triphosphate hydrolases"/>
    <property type="match status" value="1"/>
</dbReference>
<dbReference type="EMBL" id="RSCD01000014">
    <property type="protein sequence ID" value="RSH89338.1"/>
    <property type="molecule type" value="Genomic_DNA"/>
</dbReference>